<feature type="compositionally biased region" description="Basic residues" evidence="1">
    <location>
        <begin position="399"/>
        <end position="408"/>
    </location>
</feature>
<proteinExistence type="predicted"/>
<dbReference type="EMBL" id="BPLF01000003">
    <property type="protein sequence ID" value="GIX64021.1"/>
    <property type="molecule type" value="Genomic_DNA"/>
</dbReference>
<dbReference type="RefSeq" id="XP_067716090.1">
    <property type="nucleotide sequence ID" value="XM_067859989.1"/>
</dbReference>
<feature type="region of interest" description="Disordered" evidence="1">
    <location>
        <begin position="638"/>
        <end position="659"/>
    </location>
</feature>
<feature type="compositionally biased region" description="Basic and acidic residues" evidence="1">
    <location>
        <begin position="438"/>
        <end position="455"/>
    </location>
</feature>
<reference evidence="2 3" key="1">
    <citation type="submission" date="2021-06" db="EMBL/GenBank/DDBJ databases">
        <title>Genome sequence of Babesia caballi.</title>
        <authorList>
            <person name="Yamagishi J."/>
            <person name="Kidaka T."/>
            <person name="Ochi A."/>
        </authorList>
    </citation>
    <scope>NUCLEOTIDE SEQUENCE [LARGE SCALE GENOMIC DNA]</scope>
    <source>
        <strain evidence="2">USDA-D6B2</strain>
    </source>
</reference>
<feature type="region of interest" description="Disordered" evidence="1">
    <location>
        <begin position="436"/>
        <end position="455"/>
    </location>
</feature>
<keyword evidence="2" id="KW-0413">Isomerase</keyword>
<comment type="caution">
    <text evidence="2">The sequence shown here is derived from an EMBL/GenBank/DDBJ whole genome shotgun (WGS) entry which is preliminary data.</text>
</comment>
<accession>A0AAV4LV12</accession>
<dbReference type="GO" id="GO:0016853">
    <property type="term" value="F:isomerase activity"/>
    <property type="evidence" value="ECO:0007669"/>
    <property type="project" value="UniProtKB-KW"/>
</dbReference>
<organism evidence="2 3">
    <name type="scientific">Babesia caballi</name>
    <dbReference type="NCBI Taxonomy" id="5871"/>
    <lineage>
        <taxon>Eukaryota</taxon>
        <taxon>Sar</taxon>
        <taxon>Alveolata</taxon>
        <taxon>Apicomplexa</taxon>
        <taxon>Aconoidasida</taxon>
        <taxon>Piroplasmida</taxon>
        <taxon>Babesiidae</taxon>
        <taxon>Babesia</taxon>
    </lineage>
</organism>
<feature type="region of interest" description="Disordered" evidence="1">
    <location>
        <begin position="786"/>
        <end position="806"/>
    </location>
</feature>
<sequence>MGAGHCAPTRGRAQPAPAGLRRRRPSTRRRRGRRPARGCGRRACGLRVVRDQKEVAVPEEAVDQLVNGRERARVRVADQRRLVDQQHAQLPLVQEQPREVQVLQVHVENRDGRRVELLGMLLAALALVLPRLLEHHVQRARTGQTANVAPHAARVERVPNRDVVPLVARVHVVAHRPVHEQRRAVRDVPDGVAVLHGGKKGNVDAVQLNRALQQLYCAGERGQERAFAGACPAHDADVLAWREDHVPARHGHARRAHVGAHRRAALLGRLFQELQQGRHQVGEDEGEAEQADPHVAPRHRRRVEELGTLVGVQVTQKLRHGDPLPPGRADDAGTRDRLADDRAQRGAGAKHGSHVLPAATLIKHSSALPGHGQIVADYDDVGQKQHDGQRDAGPPVQHEHRHDRHGGVQHHCCRVREAAENVVVDVRLVGGEAVVDDPDAHTADHRPRRAQDSAERGLVRGARRLERAQRLDEADAEADDHLQRVEERVDVVVVQLRPHAGVVGLGEQIQVVGVRHALGARERAPAGLNHHAPAPNDLVAGDAEENRHKRQDDHHQHRGNPNVVKYPHEVAQLQRALRLVAVDQLRRRILEGGSIGRRSQVGVALGVNVNLVCIGRQPAGGGRNRHVALLDDHDYAGTHQQTARTEQGGEDTQGEDGVQHREKVVEAVQRVRRVVDVVGVHHLVVQAARQRQAHTLPRAEALAALIQRAQVTLLPGGEVDIEARGVDHGVVDRGVHHVPEQDALAHGPHWDPRFLRDVADWQVHFPRNHAHGACGESVERRANIPHSNWRSPKMAPNRLVLPDPGGPIRNVTSLPRNVRLTFSSTGSEFQAKEASVNCTTCGSLSTVMDSRERTKDQFGSSKLTWALEIERDDSMGEGALQTAAGQRGLHVVVDVRRQALQRSDEVVERVKQRKREALVEVHADEYGGLGLRRYHENEQGHQAEVAKVLQNDLRLEQPEIHAAHVFLQQHRALAVAQEHDQNADANQPERMHGDPAHLLVQPQAQHKHLQRHVQKVHHA</sequence>
<protein>
    <submittedName>
        <fullName evidence="2">Mannose-1-phosphate guanylyltransferase/mannose-6-phosphate isomerase</fullName>
    </submittedName>
</protein>
<evidence type="ECO:0000313" key="3">
    <source>
        <dbReference type="Proteomes" id="UP001497744"/>
    </source>
</evidence>
<feature type="region of interest" description="Disordered" evidence="1">
    <location>
        <begin position="383"/>
        <end position="408"/>
    </location>
</feature>
<gene>
    <name evidence="2" type="ORF">BcabD6B2_34560</name>
</gene>
<name>A0AAV4LV12_BABCB</name>
<feature type="region of interest" description="Disordered" evidence="1">
    <location>
        <begin position="316"/>
        <end position="338"/>
    </location>
</feature>
<keyword evidence="3" id="KW-1185">Reference proteome</keyword>
<dbReference type="GO" id="GO:0016779">
    <property type="term" value="F:nucleotidyltransferase activity"/>
    <property type="evidence" value="ECO:0007669"/>
    <property type="project" value="UniProtKB-KW"/>
</dbReference>
<keyword evidence="2" id="KW-0548">Nucleotidyltransferase</keyword>
<feature type="compositionally biased region" description="Basic residues" evidence="1">
    <location>
        <begin position="20"/>
        <end position="39"/>
    </location>
</feature>
<dbReference type="AlphaFoldDB" id="A0AAV4LV12"/>
<evidence type="ECO:0000256" key="1">
    <source>
        <dbReference type="SAM" id="MobiDB-lite"/>
    </source>
</evidence>
<keyword evidence="2" id="KW-0808">Transferase</keyword>
<evidence type="ECO:0000313" key="2">
    <source>
        <dbReference type="EMBL" id="GIX64021.1"/>
    </source>
</evidence>
<dbReference type="Proteomes" id="UP001497744">
    <property type="component" value="Unassembled WGS sequence"/>
</dbReference>
<dbReference type="GeneID" id="94195502"/>
<feature type="compositionally biased region" description="Basic and acidic residues" evidence="1">
    <location>
        <begin position="328"/>
        <end position="338"/>
    </location>
</feature>
<feature type="region of interest" description="Disordered" evidence="1">
    <location>
        <begin position="1"/>
        <end position="39"/>
    </location>
</feature>